<evidence type="ECO:0000259" key="4">
    <source>
        <dbReference type="PROSITE" id="PS01124"/>
    </source>
</evidence>
<dbReference type="InterPro" id="IPR018062">
    <property type="entry name" value="HTH_AraC-typ_CS"/>
</dbReference>
<organism evidence="5 6">
    <name type="scientific">Paenibacillus baimaensis</name>
    <dbReference type="NCBI Taxonomy" id="2982185"/>
    <lineage>
        <taxon>Bacteria</taxon>
        <taxon>Bacillati</taxon>
        <taxon>Bacillota</taxon>
        <taxon>Bacilli</taxon>
        <taxon>Bacillales</taxon>
        <taxon>Paenibacillaceae</taxon>
        <taxon>Paenibacillus</taxon>
    </lineage>
</organism>
<reference evidence="5 6" key="1">
    <citation type="submission" date="2022-09" db="EMBL/GenBank/DDBJ databases">
        <authorList>
            <person name="Han X.L."/>
            <person name="Wang Q."/>
            <person name="Lu T."/>
        </authorList>
    </citation>
    <scope>NUCLEOTIDE SEQUENCE [LARGE SCALE GENOMIC DNA]</scope>
    <source>
        <strain evidence="5 6">WQ 127069</strain>
    </source>
</reference>
<evidence type="ECO:0000256" key="1">
    <source>
        <dbReference type="ARBA" id="ARBA00023015"/>
    </source>
</evidence>
<sequence length="105" mass="12359">MTAYILENYADKLKLKDLSDYIQLSHSYLQVIFKEVTGSSPIEYLINVRINKSKELMKEGYQNISEISELVGFNDAFYFSRCFKKLEGIAPSDYHKIEFYQIRLI</sequence>
<accession>A0ABT2UDM1</accession>
<keyword evidence="1" id="KW-0805">Transcription regulation</keyword>
<dbReference type="RefSeq" id="WP_262684100.1">
    <property type="nucleotide sequence ID" value="NZ_JAOQIO010000034.1"/>
</dbReference>
<dbReference type="PANTHER" id="PTHR43280">
    <property type="entry name" value="ARAC-FAMILY TRANSCRIPTIONAL REGULATOR"/>
    <property type="match status" value="1"/>
</dbReference>
<dbReference type="Proteomes" id="UP001652445">
    <property type="component" value="Unassembled WGS sequence"/>
</dbReference>
<dbReference type="SUPFAM" id="SSF46689">
    <property type="entry name" value="Homeodomain-like"/>
    <property type="match status" value="2"/>
</dbReference>
<dbReference type="InterPro" id="IPR020449">
    <property type="entry name" value="Tscrpt_reg_AraC-type_HTH"/>
</dbReference>
<evidence type="ECO:0000256" key="3">
    <source>
        <dbReference type="ARBA" id="ARBA00023163"/>
    </source>
</evidence>
<dbReference type="PANTHER" id="PTHR43280:SF28">
    <property type="entry name" value="HTH-TYPE TRANSCRIPTIONAL ACTIVATOR RHAS"/>
    <property type="match status" value="1"/>
</dbReference>
<dbReference type="InterPro" id="IPR018060">
    <property type="entry name" value="HTH_AraC"/>
</dbReference>
<keyword evidence="6" id="KW-1185">Reference proteome</keyword>
<evidence type="ECO:0000256" key="2">
    <source>
        <dbReference type="ARBA" id="ARBA00023125"/>
    </source>
</evidence>
<proteinExistence type="predicted"/>
<protein>
    <submittedName>
        <fullName evidence="5">AraC family transcriptional regulator</fullName>
    </submittedName>
</protein>
<dbReference type="InterPro" id="IPR009057">
    <property type="entry name" value="Homeodomain-like_sf"/>
</dbReference>
<gene>
    <name evidence="5" type="ORF">OB236_11400</name>
</gene>
<dbReference type="Gene3D" id="1.10.10.60">
    <property type="entry name" value="Homeodomain-like"/>
    <property type="match status" value="2"/>
</dbReference>
<evidence type="ECO:0000313" key="5">
    <source>
        <dbReference type="EMBL" id="MCU6792725.1"/>
    </source>
</evidence>
<dbReference type="PROSITE" id="PS00041">
    <property type="entry name" value="HTH_ARAC_FAMILY_1"/>
    <property type="match status" value="1"/>
</dbReference>
<dbReference type="SMART" id="SM00342">
    <property type="entry name" value="HTH_ARAC"/>
    <property type="match status" value="1"/>
</dbReference>
<dbReference type="PRINTS" id="PR00032">
    <property type="entry name" value="HTHARAC"/>
</dbReference>
<keyword evidence="3" id="KW-0804">Transcription</keyword>
<name>A0ABT2UDM1_9BACL</name>
<evidence type="ECO:0000313" key="6">
    <source>
        <dbReference type="Proteomes" id="UP001652445"/>
    </source>
</evidence>
<dbReference type="PROSITE" id="PS01124">
    <property type="entry name" value="HTH_ARAC_FAMILY_2"/>
    <property type="match status" value="1"/>
</dbReference>
<keyword evidence="2" id="KW-0238">DNA-binding</keyword>
<dbReference type="EMBL" id="JAOQIO010000034">
    <property type="protein sequence ID" value="MCU6792725.1"/>
    <property type="molecule type" value="Genomic_DNA"/>
</dbReference>
<comment type="caution">
    <text evidence="5">The sequence shown here is derived from an EMBL/GenBank/DDBJ whole genome shotgun (WGS) entry which is preliminary data.</text>
</comment>
<dbReference type="Pfam" id="PF12833">
    <property type="entry name" value="HTH_18"/>
    <property type="match status" value="1"/>
</dbReference>
<feature type="domain" description="HTH araC/xylS-type" evidence="4">
    <location>
        <begin position="1"/>
        <end position="97"/>
    </location>
</feature>